<keyword evidence="3" id="KW-1185">Reference proteome</keyword>
<dbReference type="Proteomes" id="UP000651452">
    <property type="component" value="Unassembled WGS sequence"/>
</dbReference>
<evidence type="ECO:0000313" key="2">
    <source>
        <dbReference type="EMBL" id="KAF9694268.1"/>
    </source>
</evidence>
<reference evidence="2" key="1">
    <citation type="submission" date="2018-12" db="EMBL/GenBank/DDBJ databases">
        <authorList>
            <person name="Syme R.A."/>
            <person name="Farfan-Caceres L."/>
            <person name="Lichtenzveig J."/>
        </authorList>
    </citation>
    <scope>NUCLEOTIDE SEQUENCE</scope>
    <source>
        <strain evidence="2">Al4</strain>
    </source>
</reference>
<feature type="compositionally biased region" description="Basic and acidic residues" evidence="1">
    <location>
        <begin position="353"/>
        <end position="364"/>
    </location>
</feature>
<feature type="compositionally biased region" description="Polar residues" evidence="1">
    <location>
        <begin position="324"/>
        <end position="333"/>
    </location>
</feature>
<feature type="region of interest" description="Disordered" evidence="1">
    <location>
        <begin position="324"/>
        <end position="377"/>
    </location>
</feature>
<dbReference type="EMBL" id="RZGK01000014">
    <property type="protein sequence ID" value="KAF9694268.1"/>
    <property type="molecule type" value="Genomic_DNA"/>
</dbReference>
<evidence type="ECO:0000256" key="1">
    <source>
        <dbReference type="SAM" id="MobiDB-lite"/>
    </source>
</evidence>
<protein>
    <submittedName>
        <fullName evidence="2">Uncharacterized protein</fullName>
    </submittedName>
</protein>
<name>A0A8H7MGM4_9PLEO</name>
<comment type="caution">
    <text evidence="2">The sequence shown here is derived from an EMBL/GenBank/DDBJ whole genome shotgun (WGS) entry which is preliminary data.</text>
</comment>
<sequence length="377" mass="42699">MMAGQVDLSPSQVRQDEHWWLIRHKTAPNHSPSPSLSIPRRLSSVTLKLRRKPLPTINEDQVPSLKTDSSDSLKLTPALSHQTSTWAYCSERLIYICPSRQLQELQSVSYCSADEDDEVDKTYWPTWRVYRMQSEWPASPDFYVPSGAPETEESAAVEKIVASVPDTEDVLETGDQLVTVEEDLPREAIADLFYRVEEYEREHPDNNKDAGKVWVRVSEVGQGLTKTLKTVGSLRRKQTFQARLKLDPTDKPTTSSGIVPVRPQVKIYEKPTRIKRLSITVGDCWKRLRNWSRDMGTDSQANHNVMNHPVANVSVVSFGADESFTTRPQTQRNGPPRAPAFMGRSGGTVLRPAKKDTKHSVSEKMRKRKSSLFLDVD</sequence>
<organism evidence="2 3">
    <name type="scientific">Ascochyta lentis</name>
    <dbReference type="NCBI Taxonomy" id="205686"/>
    <lineage>
        <taxon>Eukaryota</taxon>
        <taxon>Fungi</taxon>
        <taxon>Dikarya</taxon>
        <taxon>Ascomycota</taxon>
        <taxon>Pezizomycotina</taxon>
        <taxon>Dothideomycetes</taxon>
        <taxon>Pleosporomycetidae</taxon>
        <taxon>Pleosporales</taxon>
        <taxon>Pleosporineae</taxon>
        <taxon>Didymellaceae</taxon>
        <taxon>Ascochyta</taxon>
    </lineage>
</organism>
<dbReference type="OrthoDB" id="3791541at2759"/>
<proteinExistence type="predicted"/>
<reference evidence="2" key="2">
    <citation type="submission" date="2020-09" db="EMBL/GenBank/DDBJ databases">
        <title>Reference genome assembly for Australian Ascochyta lentis isolate Al4.</title>
        <authorList>
            <person name="Lee R.C."/>
            <person name="Farfan-Caceres L.M."/>
            <person name="Debler J.W."/>
            <person name="Williams A.H."/>
            <person name="Henares B.M."/>
        </authorList>
    </citation>
    <scope>NUCLEOTIDE SEQUENCE</scope>
    <source>
        <strain evidence="2">Al4</strain>
    </source>
</reference>
<evidence type="ECO:0000313" key="3">
    <source>
        <dbReference type="Proteomes" id="UP000651452"/>
    </source>
</evidence>
<gene>
    <name evidence="2" type="ORF">EKO04_007930</name>
</gene>
<accession>A0A8H7MGM4</accession>
<dbReference type="AlphaFoldDB" id="A0A8H7MGM4"/>